<sequence length="215" mass="23005">MLRRPLSTVICILALSLAFTACSKDELATEQAVILTTPELTGAQVALESPIGIDLGRVPLFGIATARFTLQNESRAIARISEARVEQSSGGQFTIVSYPEELPASESAELIIQFVPEREEITETARIELVTNATNIPDGIIEVQLQGTGYFVGEPRLEVSYGGTTYPVEGDCSTAEDGSTQCELGTLNFGNVPLNTTGTQAITLRNNPLPDTCLL</sequence>
<dbReference type="EMBL" id="UINC01132433">
    <property type="protein sequence ID" value="SVD14753.1"/>
    <property type="molecule type" value="Genomic_DNA"/>
</dbReference>
<name>A0A382SYF7_9ZZZZ</name>
<dbReference type="InterPro" id="IPR013783">
    <property type="entry name" value="Ig-like_fold"/>
</dbReference>
<evidence type="ECO:0000313" key="1">
    <source>
        <dbReference type="EMBL" id="SVD14753.1"/>
    </source>
</evidence>
<evidence type="ECO:0008006" key="2">
    <source>
        <dbReference type="Google" id="ProtNLM"/>
    </source>
</evidence>
<feature type="non-terminal residue" evidence="1">
    <location>
        <position position="215"/>
    </location>
</feature>
<dbReference type="PROSITE" id="PS51257">
    <property type="entry name" value="PROKAR_LIPOPROTEIN"/>
    <property type="match status" value="1"/>
</dbReference>
<gene>
    <name evidence="1" type="ORF">METZ01_LOCUS367607</name>
</gene>
<accession>A0A382SYF7</accession>
<reference evidence="1" key="1">
    <citation type="submission" date="2018-05" db="EMBL/GenBank/DDBJ databases">
        <authorList>
            <person name="Lanie J.A."/>
            <person name="Ng W.-L."/>
            <person name="Kazmierczak K.M."/>
            <person name="Andrzejewski T.M."/>
            <person name="Davidsen T.M."/>
            <person name="Wayne K.J."/>
            <person name="Tettelin H."/>
            <person name="Glass J.I."/>
            <person name="Rusch D."/>
            <person name="Podicherti R."/>
            <person name="Tsui H.-C.T."/>
            <person name="Winkler M.E."/>
        </authorList>
    </citation>
    <scope>NUCLEOTIDE SEQUENCE</scope>
</reference>
<proteinExistence type="predicted"/>
<dbReference type="AlphaFoldDB" id="A0A382SYF7"/>
<organism evidence="1">
    <name type="scientific">marine metagenome</name>
    <dbReference type="NCBI Taxonomy" id="408172"/>
    <lineage>
        <taxon>unclassified sequences</taxon>
        <taxon>metagenomes</taxon>
        <taxon>ecological metagenomes</taxon>
    </lineage>
</organism>
<protein>
    <recommendedName>
        <fullName evidence="2">Abnormal spindle-like microcephaly-associated protein ASH domain-containing protein</fullName>
    </recommendedName>
</protein>
<dbReference type="Gene3D" id="2.60.40.10">
    <property type="entry name" value="Immunoglobulins"/>
    <property type="match status" value="1"/>
</dbReference>
<dbReference type="NCBIfam" id="NF012200">
    <property type="entry name" value="choice_anch_D"/>
    <property type="match status" value="1"/>
</dbReference>